<gene>
    <name evidence="1" type="ORF">LPB137_07570</name>
</gene>
<accession>A0A1P8KMF4</accession>
<evidence type="ECO:0000313" key="1">
    <source>
        <dbReference type="EMBL" id="APW65719.1"/>
    </source>
</evidence>
<name>A0A1P8KMF4_9BACT</name>
<sequence>MEITNNLGGMLAAQEQVSQNASKIAQVANTVGDPALQEVSQDLIDAIVGQIPEVIAYSANAEGIKTQDAVLDTLLNIKA</sequence>
<dbReference type="AlphaFoldDB" id="A0A1P8KMF4"/>
<dbReference type="EMBL" id="CP019070">
    <property type="protein sequence ID" value="APW65719.1"/>
    <property type="molecule type" value="Genomic_DNA"/>
</dbReference>
<reference evidence="1 2" key="1">
    <citation type="submission" date="2017-01" db="EMBL/GenBank/DDBJ databases">
        <title>Genome sequencing of Arcobacter sp. LPB0137.</title>
        <authorList>
            <person name="Lee G.-W."/>
            <person name="Yi H."/>
        </authorList>
    </citation>
    <scope>NUCLEOTIDE SEQUENCE [LARGE SCALE GENOMIC DNA]</scope>
    <source>
        <strain evidence="1 2">LPB0137</strain>
    </source>
</reference>
<dbReference type="RefSeq" id="WP_076086563.1">
    <property type="nucleotide sequence ID" value="NZ_CP019070.1"/>
</dbReference>
<dbReference type="STRING" id="1850254.LPB137_07570"/>
<dbReference type="Proteomes" id="UP000186074">
    <property type="component" value="Chromosome"/>
</dbReference>
<organism evidence="1 2">
    <name type="scientific">Poseidonibacter parvus</name>
    <dbReference type="NCBI Taxonomy" id="1850254"/>
    <lineage>
        <taxon>Bacteria</taxon>
        <taxon>Pseudomonadati</taxon>
        <taxon>Campylobacterota</taxon>
        <taxon>Epsilonproteobacteria</taxon>
        <taxon>Campylobacterales</taxon>
        <taxon>Arcobacteraceae</taxon>
        <taxon>Poseidonibacter</taxon>
    </lineage>
</organism>
<keyword evidence="2" id="KW-1185">Reference proteome</keyword>
<evidence type="ECO:0000313" key="2">
    <source>
        <dbReference type="Proteomes" id="UP000186074"/>
    </source>
</evidence>
<dbReference type="OrthoDB" id="5348070at2"/>
<protein>
    <submittedName>
        <fullName evidence="1">Uncharacterized protein</fullName>
    </submittedName>
</protein>
<dbReference type="KEGG" id="alp:LPB137_07570"/>
<proteinExistence type="predicted"/>